<dbReference type="AlphaFoldDB" id="A0A7W6F9D8"/>
<dbReference type="EMBL" id="BSPG01000052">
    <property type="protein sequence ID" value="GLS46740.1"/>
    <property type="molecule type" value="Genomic_DNA"/>
</dbReference>
<dbReference type="EMBL" id="JACIDN010000011">
    <property type="protein sequence ID" value="MBB3905405.1"/>
    <property type="molecule type" value="Genomic_DNA"/>
</dbReference>
<gene>
    <name evidence="2" type="ORF">GCM10007884_47350</name>
    <name evidence="3" type="ORF">GGR33_004938</name>
</gene>
<dbReference type="Proteomes" id="UP000517759">
    <property type="component" value="Unassembled WGS sequence"/>
</dbReference>
<name>A0A7W6F9D8_9HYPH</name>
<reference evidence="5" key="2">
    <citation type="journal article" date="2019" name="Int. J. Syst. Evol. Microbiol.">
        <title>The Global Catalogue of Microorganisms (GCM) 10K type strain sequencing project: providing services to taxonomists for standard genome sequencing and annotation.</title>
        <authorList>
            <consortium name="The Broad Institute Genomics Platform"/>
            <consortium name="The Broad Institute Genome Sequencing Center for Infectious Disease"/>
            <person name="Wu L."/>
            <person name="Ma J."/>
        </authorList>
    </citation>
    <scope>NUCLEOTIDE SEQUENCE [LARGE SCALE GENOMIC DNA]</scope>
    <source>
        <strain evidence="5">NBRC 107710</strain>
    </source>
</reference>
<evidence type="ECO:0000313" key="2">
    <source>
        <dbReference type="EMBL" id="GLS46740.1"/>
    </source>
</evidence>
<reference evidence="2" key="4">
    <citation type="submission" date="2023-01" db="EMBL/GenBank/DDBJ databases">
        <title>Draft genome sequence of Methylobacterium brachythecii strain NBRC 107710.</title>
        <authorList>
            <person name="Sun Q."/>
            <person name="Mori K."/>
        </authorList>
    </citation>
    <scope>NUCLEOTIDE SEQUENCE</scope>
    <source>
        <strain evidence="2">NBRC 107710</strain>
    </source>
</reference>
<evidence type="ECO:0000313" key="4">
    <source>
        <dbReference type="Proteomes" id="UP000517759"/>
    </source>
</evidence>
<dbReference type="RefSeq" id="WP_183512834.1">
    <property type="nucleotide sequence ID" value="NZ_BSPG01000052.1"/>
</dbReference>
<organism evidence="3 4">
    <name type="scientific">Methylobacterium brachythecii</name>
    <dbReference type="NCBI Taxonomy" id="1176177"/>
    <lineage>
        <taxon>Bacteria</taxon>
        <taxon>Pseudomonadati</taxon>
        <taxon>Pseudomonadota</taxon>
        <taxon>Alphaproteobacteria</taxon>
        <taxon>Hyphomicrobiales</taxon>
        <taxon>Methylobacteriaceae</taxon>
        <taxon>Methylobacterium</taxon>
    </lineage>
</organism>
<proteinExistence type="predicted"/>
<keyword evidence="5" id="KW-1185">Reference proteome</keyword>
<evidence type="ECO:0000259" key="1">
    <source>
        <dbReference type="Pfam" id="PF21834"/>
    </source>
</evidence>
<evidence type="ECO:0000313" key="3">
    <source>
        <dbReference type="EMBL" id="MBB3905405.1"/>
    </source>
</evidence>
<dbReference type="InterPro" id="IPR054189">
    <property type="entry name" value="DUF6894"/>
</dbReference>
<evidence type="ECO:0000313" key="5">
    <source>
        <dbReference type="Proteomes" id="UP001156881"/>
    </source>
</evidence>
<reference evidence="3 4" key="3">
    <citation type="submission" date="2020-08" db="EMBL/GenBank/DDBJ databases">
        <title>Genomic Encyclopedia of Type Strains, Phase IV (KMG-IV): sequencing the most valuable type-strain genomes for metagenomic binning, comparative biology and taxonomic classification.</title>
        <authorList>
            <person name="Goeker M."/>
        </authorList>
    </citation>
    <scope>NUCLEOTIDE SEQUENCE [LARGE SCALE GENOMIC DNA]</scope>
    <source>
        <strain evidence="3 4">DSM 24105</strain>
    </source>
</reference>
<comment type="caution">
    <text evidence="3">The sequence shown here is derived from an EMBL/GenBank/DDBJ whole genome shotgun (WGS) entry which is preliminary data.</text>
</comment>
<feature type="domain" description="DUF6894" evidence="1">
    <location>
        <begin position="3"/>
        <end position="70"/>
    </location>
</feature>
<dbReference type="Proteomes" id="UP001156881">
    <property type="component" value="Unassembled WGS sequence"/>
</dbReference>
<dbReference type="Pfam" id="PF21834">
    <property type="entry name" value="DUF6894"/>
    <property type="match status" value="1"/>
</dbReference>
<sequence>MPRYFFDVHHGVDLPDPDGKELDDDEAARIKAIDIAGHVLNDYGREALMKESWLLKVFHEDGRLVFQMDVAVTIGSDQLQ</sequence>
<protein>
    <recommendedName>
        <fullName evidence="1">DUF6894 domain-containing protein</fullName>
    </recommendedName>
</protein>
<accession>A0A7W6F9D8</accession>
<reference evidence="2" key="1">
    <citation type="journal article" date="2014" name="Int. J. Syst. Evol. Microbiol.">
        <title>Complete genome of a new Firmicutes species belonging to the dominant human colonic microbiota ('Ruminococcus bicirculans') reveals two chromosomes and a selective capacity to utilize plant glucans.</title>
        <authorList>
            <consortium name="NISC Comparative Sequencing Program"/>
            <person name="Wegmann U."/>
            <person name="Louis P."/>
            <person name="Goesmann A."/>
            <person name="Henrissat B."/>
            <person name="Duncan S.H."/>
            <person name="Flint H.J."/>
        </authorList>
    </citation>
    <scope>NUCLEOTIDE SEQUENCE</scope>
    <source>
        <strain evidence="2">NBRC 107710</strain>
    </source>
</reference>